<dbReference type="RefSeq" id="WP_003953036.1">
    <property type="nucleotide sequence ID" value="NZ_CM000914.1"/>
</dbReference>
<comment type="similarity">
    <text evidence="1">Belongs to the AfsR/DnrI/RedD regulatory family.</text>
</comment>
<dbReference type="InterPro" id="IPR001867">
    <property type="entry name" value="OmpR/PhoB-type_DNA-bd"/>
</dbReference>
<dbReference type="GO" id="GO:0000160">
    <property type="term" value="P:phosphorelay signal transduction system"/>
    <property type="evidence" value="ECO:0007669"/>
    <property type="project" value="UniProtKB-KW"/>
</dbReference>
<dbReference type="InterPro" id="IPR036388">
    <property type="entry name" value="WH-like_DNA-bd_sf"/>
</dbReference>
<dbReference type="PROSITE" id="PS51755">
    <property type="entry name" value="OMPR_PHOB"/>
    <property type="match status" value="1"/>
</dbReference>
<dbReference type="Gene3D" id="1.10.10.10">
    <property type="entry name" value="Winged helix-like DNA-binding domain superfamily/Winged helix DNA-binding domain"/>
    <property type="match status" value="1"/>
</dbReference>
<keyword evidence="4 6" id="KW-0238">DNA-binding</keyword>
<evidence type="ECO:0000256" key="6">
    <source>
        <dbReference type="PROSITE-ProRule" id="PRU01091"/>
    </source>
</evidence>
<evidence type="ECO:0000256" key="2">
    <source>
        <dbReference type="ARBA" id="ARBA00023012"/>
    </source>
</evidence>
<geneLocation type="plasmid" evidence="8 9">
    <name>pSCL4</name>
</geneLocation>
<dbReference type="SUPFAM" id="SSF46894">
    <property type="entry name" value="C-terminal effector domain of the bipartite response regulators"/>
    <property type="match status" value="1"/>
</dbReference>
<gene>
    <name evidence="8" type="ORF">SCLAV_p1092</name>
</gene>
<dbReference type="PANTHER" id="PTHR35807">
    <property type="entry name" value="TRANSCRIPTIONAL REGULATOR REDD-RELATED"/>
    <property type="match status" value="1"/>
</dbReference>
<proteinExistence type="inferred from homology"/>
<dbReference type="Pfam" id="PF03704">
    <property type="entry name" value="BTAD"/>
    <property type="match status" value="1"/>
</dbReference>
<dbReference type="GeneID" id="93734175"/>
<dbReference type="Proteomes" id="UP000002357">
    <property type="component" value="Plasmid pSCL4"/>
</dbReference>
<evidence type="ECO:0000256" key="4">
    <source>
        <dbReference type="ARBA" id="ARBA00023125"/>
    </source>
</evidence>
<evidence type="ECO:0000313" key="9">
    <source>
        <dbReference type="Proteomes" id="UP000002357"/>
    </source>
</evidence>
<evidence type="ECO:0000256" key="7">
    <source>
        <dbReference type="SAM" id="MobiDB-lite"/>
    </source>
</evidence>
<evidence type="ECO:0000256" key="3">
    <source>
        <dbReference type="ARBA" id="ARBA00023015"/>
    </source>
</evidence>
<evidence type="ECO:0000313" key="8">
    <source>
        <dbReference type="EMBL" id="EFG04578.2"/>
    </source>
</evidence>
<evidence type="ECO:0000256" key="1">
    <source>
        <dbReference type="ARBA" id="ARBA00005820"/>
    </source>
</evidence>
<reference evidence="8 9" key="1">
    <citation type="journal article" date="2010" name="Genome Biol. Evol.">
        <title>The sequence of a 1.8-mb bacterial linear plasmid reveals a rich evolutionary reservoir of secondary metabolic pathways.</title>
        <authorList>
            <person name="Medema M.H."/>
            <person name="Trefzer A."/>
            <person name="Kovalchuk A."/>
            <person name="van den Berg M."/>
            <person name="Mueller U."/>
            <person name="Heijne W."/>
            <person name="Wu L."/>
            <person name="Alam M.T."/>
            <person name="Ronning C.M."/>
            <person name="Nierman W.C."/>
            <person name="Bovenberg R.A.L."/>
            <person name="Breitling R."/>
            <person name="Takano E."/>
        </authorList>
    </citation>
    <scope>NUCLEOTIDE SEQUENCE [LARGE SCALE GENOMIC DNA]</scope>
    <source>
        <strain evidence="9">ATCC 27064 / DSM 738 / JCM 4710 / NBRC 13307 / NCIMB 12785 / NRRL 3585 / VKM Ac-602</strain>
        <plasmid evidence="8">pSCL4</plasmid>
    </source>
</reference>
<feature type="compositionally biased region" description="Low complexity" evidence="7">
    <location>
        <begin position="276"/>
        <end position="288"/>
    </location>
</feature>
<feature type="compositionally biased region" description="Gly residues" evidence="7">
    <location>
        <begin position="228"/>
        <end position="239"/>
    </location>
</feature>
<sequence length="288" mass="30718">MRLLLLGPSELRGDDGAAVSLGGARRKAVLAALALSLNRVVPVERLLDLVWDEAPPPSAKAALQGHVASLRNRFDGSLQLVTRPPGYALLADQHAVDVHRMRGLVAASRDATDHRSIRLLESALALWRGPALEDCRSEALRTGAGARLEQTRLCALELLAERLLRTGQGTVAVPRRSTAVSRRRCANGWPRPGGRAARRTGDIRPRAHRRHGIRRRPVGKGPVSVGGRSVGGQRTGGGPPTARPQSFSSHSRSVVVQPTPSGPSADVQRSFRGCPRGRSAAGVRRSSA</sequence>
<feature type="compositionally biased region" description="Basic residues" evidence="7">
    <location>
        <begin position="206"/>
        <end position="218"/>
    </location>
</feature>
<keyword evidence="5" id="KW-0804">Transcription</keyword>
<dbReference type="PANTHER" id="PTHR35807:SF1">
    <property type="entry name" value="TRANSCRIPTIONAL REGULATOR REDD"/>
    <property type="match status" value="1"/>
</dbReference>
<dbReference type="OrthoDB" id="4336084at2"/>
<dbReference type="SMART" id="SM00862">
    <property type="entry name" value="Trans_reg_C"/>
    <property type="match status" value="1"/>
</dbReference>
<dbReference type="InterPro" id="IPR005158">
    <property type="entry name" value="BTAD"/>
</dbReference>
<evidence type="ECO:0000256" key="5">
    <source>
        <dbReference type="ARBA" id="ARBA00023163"/>
    </source>
</evidence>
<protein>
    <submittedName>
        <fullName evidence="8">Transcriptional regulator, SARP family</fullName>
    </submittedName>
</protein>
<dbReference type="InterPro" id="IPR016032">
    <property type="entry name" value="Sig_transdc_resp-reg_C-effctor"/>
</dbReference>
<dbReference type="KEGG" id="sclf:BB341_29555"/>
<keyword evidence="3" id="KW-0805">Transcription regulation</keyword>
<organism evidence="8 9">
    <name type="scientific">Streptomyces clavuligerus</name>
    <dbReference type="NCBI Taxonomy" id="1901"/>
    <lineage>
        <taxon>Bacteria</taxon>
        <taxon>Bacillati</taxon>
        <taxon>Actinomycetota</taxon>
        <taxon>Actinomycetes</taxon>
        <taxon>Kitasatosporales</taxon>
        <taxon>Streptomycetaceae</taxon>
        <taxon>Streptomyces</taxon>
    </lineage>
</organism>
<name>B5GMS6_STRCL</name>
<dbReference type="AlphaFoldDB" id="B5GMS6"/>
<dbReference type="InterPro" id="IPR051677">
    <property type="entry name" value="AfsR-DnrI-RedD_regulator"/>
</dbReference>
<feature type="region of interest" description="Disordered" evidence="7">
    <location>
        <begin position="174"/>
        <end position="288"/>
    </location>
</feature>
<feature type="compositionally biased region" description="Polar residues" evidence="7">
    <location>
        <begin position="246"/>
        <end position="259"/>
    </location>
</feature>
<dbReference type="eggNOG" id="COG3629">
    <property type="taxonomic scope" value="Bacteria"/>
</dbReference>
<dbReference type="SUPFAM" id="SSF48452">
    <property type="entry name" value="TPR-like"/>
    <property type="match status" value="1"/>
</dbReference>
<dbReference type="GO" id="GO:0003677">
    <property type="term" value="F:DNA binding"/>
    <property type="evidence" value="ECO:0007669"/>
    <property type="project" value="UniProtKB-UniRule"/>
</dbReference>
<accession>B5GMS6</accession>
<dbReference type="SMART" id="SM01043">
    <property type="entry name" value="BTAD"/>
    <property type="match status" value="1"/>
</dbReference>
<dbReference type="Gene3D" id="1.25.40.10">
    <property type="entry name" value="Tetratricopeptide repeat domain"/>
    <property type="match status" value="1"/>
</dbReference>
<dbReference type="GO" id="GO:0006355">
    <property type="term" value="P:regulation of DNA-templated transcription"/>
    <property type="evidence" value="ECO:0007669"/>
    <property type="project" value="InterPro"/>
</dbReference>
<dbReference type="InterPro" id="IPR011990">
    <property type="entry name" value="TPR-like_helical_dom_sf"/>
</dbReference>
<keyword evidence="8" id="KW-0614">Plasmid</keyword>
<keyword evidence="9" id="KW-1185">Reference proteome</keyword>
<dbReference type="EMBL" id="CM000914">
    <property type="protein sequence ID" value="EFG04578.2"/>
    <property type="molecule type" value="Genomic_DNA"/>
</dbReference>
<feature type="DNA-binding region" description="OmpR/PhoB-type" evidence="6">
    <location>
        <begin position="1"/>
        <end position="91"/>
    </location>
</feature>
<keyword evidence="2" id="KW-0902">Two-component regulatory system</keyword>